<evidence type="ECO:0000256" key="1">
    <source>
        <dbReference type="ARBA" id="ARBA00004651"/>
    </source>
</evidence>
<organism evidence="8 9">
    <name type="scientific">Sphingomonas prati</name>
    <dbReference type="NCBI Taxonomy" id="1843237"/>
    <lineage>
        <taxon>Bacteria</taxon>
        <taxon>Pseudomonadati</taxon>
        <taxon>Pseudomonadota</taxon>
        <taxon>Alphaproteobacteria</taxon>
        <taxon>Sphingomonadales</taxon>
        <taxon>Sphingomonadaceae</taxon>
        <taxon>Sphingomonas</taxon>
    </lineage>
</organism>
<evidence type="ECO:0000256" key="6">
    <source>
        <dbReference type="SAM" id="MobiDB-lite"/>
    </source>
</evidence>
<dbReference type="Pfam" id="PF02588">
    <property type="entry name" value="YitT_membrane"/>
    <property type="match status" value="1"/>
</dbReference>
<reference evidence="8 9" key="1">
    <citation type="submission" date="2020-08" db="EMBL/GenBank/DDBJ databases">
        <title>Genomic Encyclopedia of Type Strains, Phase IV (KMG-IV): sequencing the most valuable type-strain genomes for metagenomic binning, comparative biology and taxonomic classification.</title>
        <authorList>
            <person name="Goeker M."/>
        </authorList>
    </citation>
    <scope>NUCLEOTIDE SEQUENCE [LARGE SCALE GENOMIC DNA]</scope>
    <source>
        <strain evidence="8 9">DSM 103336</strain>
    </source>
</reference>
<feature type="transmembrane region" description="Helical" evidence="7">
    <location>
        <begin position="203"/>
        <end position="220"/>
    </location>
</feature>
<evidence type="ECO:0000313" key="8">
    <source>
        <dbReference type="EMBL" id="MBB5729092.1"/>
    </source>
</evidence>
<sequence>MPDHFDADPGLTAMTTTPLTTPNRRTRARAERGTAHSLVEDGYALVVGCILLVLGLVLLHAAGLVTGGIAGVALLVSYLVPWPVGVLFTVINIPFFLFAHRVMGARFAVKTVLVNVGIAAISAAAKLSLTIADVHPMFAALVGGTVIGMGILSLARHDAGVGGTGVITLWLQRRRGWNAGRTQIAIDVLILAAAVPVVSLERLCWSALSAAAISLVLIAWHRPDRYVGR</sequence>
<protein>
    <submittedName>
        <fullName evidence="8">Uncharacterized membrane-anchored protein YitT (DUF2179 family)</fullName>
    </submittedName>
</protein>
<dbReference type="RefSeq" id="WP_232477238.1">
    <property type="nucleotide sequence ID" value="NZ_JACIJR010000003.1"/>
</dbReference>
<dbReference type="PANTHER" id="PTHR33545">
    <property type="entry name" value="UPF0750 MEMBRANE PROTEIN YITT-RELATED"/>
    <property type="match status" value="1"/>
</dbReference>
<dbReference type="PANTHER" id="PTHR33545:SF5">
    <property type="entry name" value="UPF0750 MEMBRANE PROTEIN YITT"/>
    <property type="match status" value="1"/>
</dbReference>
<evidence type="ECO:0000256" key="5">
    <source>
        <dbReference type="ARBA" id="ARBA00023136"/>
    </source>
</evidence>
<feature type="compositionally biased region" description="Low complexity" evidence="6">
    <location>
        <begin position="12"/>
        <end position="23"/>
    </location>
</feature>
<feature type="transmembrane region" description="Helical" evidence="7">
    <location>
        <begin position="82"/>
        <end position="100"/>
    </location>
</feature>
<dbReference type="Proteomes" id="UP000546701">
    <property type="component" value="Unassembled WGS sequence"/>
</dbReference>
<feature type="transmembrane region" description="Helical" evidence="7">
    <location>
        <begin position="112"/>
        <end position="131"/>
    </location>
</feature>
<feature type="region of interest" description="Disordered" evidence="6">
    <location>
        <begin position="1"/>
        <end position="26"/>
    </location>
</feature>
<dbReference type="GO" id="GO:0005886">
    <property type="term" value="C:plasma membrane"/>
    <property type="evidence" value="ECO:0007669"/>
    <property type="project" value="UniProtKB-SubCell"/>
</dbReference>
<evidence type="ECO:0000313" key="9">
    <source>
        <dbReference type="Proteomes" id="UP000546701"/>
    </source>
</evidence>
<evidence type="ECO:0000256" key="2">
    <source>
        <dbReference type="ARBA" id="ARBA00022475"/>
    </source>
</evidence>
<dbReference type="InterPro" id="IPR051461">
    <property type="entry name" value="UPF0750_membrane"/>
</dbReference>
<feature type="transmembrane region" description="Helical" evidence="7">
    <location>
        <begin position="43"/>
        <end position="76"/>
    </location>
</feature>
<keyword evidence="5 7" id="KW-0472">Membrane</keyword>
<comment type="subcellular location">
    <subcellularLocation>
        <location evidence="1">Cell membrane</location>
        <topology evidence="1">Multi-pass membrane protein</topology>
    </subcellularLocation>
</comment>
<evidence type="ECO:0000256" key="3">
    <source>
        <dbReference type="ARBA" id="ARBA00022692"/>
    </source>
</evidence>
<dbReference type="AlphaFoldDB" id="A0A7W9F144"/>
<gene>
    <name evidence="8" type="ORF">FHS99_001570</name>
</gene>
<keyword evidence="9" id="KW-1185">Reference proteome</keyword>
<comment type="caution">
    <text evidence="8">The sequence shown here is derived from an EMBL/GenBank/DDBJ whole genome shotgun (WGS) entry which is preliminary data.</text>
</comment>
<keyword evidence="4 7" id="KW-1133">Transmembrane helix</keyword>
<evidence type="ECO:0000256" key="7">
    <source>
        <dbReference type="SAM" id="Phobius"/>
    </source>
</evidence>
<evidence type="ECO:0000256" key="4">
    <source>
        <dbReference type="ARBA" id="ARBA00022989"/>
    </source>
</evidence>
<keyword evidence="2" id="KW-1003">Cell membrane</keyword>
<keyword evidence="3 7" id="KW-0812">Transmembrane</keyword>
<proteinExistence type="predicted"/>
<feature type="transmembrane region" description="Helical" evidence="7">
    <location>
        <begin position="137"/>
        <end position="155"/>
    </location>
</feature>
<feature type="transmembrane region" description="Helical" evidence="7">
    <location>
        <begin position="176"/>
        <end position="197"/>
    </location>
</feature>
<dbReference type="EMBL" id="JACIJR010000003">
    <property type="protein sequence ID" value="MBB5729092.1"/>
    <property type="molecule type" value="Genomic_DNA"/>
</dbReference>
<name>A0A7W9F144_9SPHN</name>
<accession>A0A7W9F144</accession>
<dbReference type="InterPro" id="IPR003740">
    <property type="entry name" value="YitT"/>
</dbReference>